<dbReference type="OrthoDB" id="9764375at2"/>
<dbReference type="CDD" id="cd00118">
    <property type="entry name" value="LysM"/>
    <property type="match status" value="1"/>
</dbReference>
<dbReference type="Pfam" id="PF01476">
    <property type="entry name" value="LysM"/>
    <property type="match status" value="1"/>
</dbReference>
<dbReference type="EMBL" id="WOWP01000024">
    <property type="protein sequence ID" value="MUV03572.1"/>
    <property type="molecule type" value="Genomic_DNA"/>
</dbReference>
<feature type="signal peptide" evidence="1">
    <location>
        <begin position="1"/>
        <end position="20"/>
    </location>
</feature>
<dbReference type="AlphaFoldDB" id="A0A6N8HBH7"/>
<dbReference type="InterPro" id="IPR036514">
    <property type="entry name" value="SGNH_hydro_sf"/>
</dbReference>
<sequence>MVKKLGFIVFALFFFANALAQVDTDSTEVSMDSIVIDSTVILSDNIITNSSVLNSVFEKLFQIETEGKGHVNIVHIGDSHIQADLITGAIREKLQQEFGNAGAGFSFPYNLAKTNGGYSVKFSSNAAWENRRNVYSPDGTEVGLSGIALTTNEDFAMAIEPRDTANAFNTIKIITPHNLPMFDVATSSKTIILESTEPKVITHKIKSGDALSLIAQKYGTTVSEIKKANGLRNNNIRAGKTLKIPTGEKVKKEIERSEFIPLALQQDSTYSYYYSEEALSKIYLLANKNQKQYNLNGVVLEKDNAGVLYHAIGVNGAKSSDYNKYPMFFDQLRALEPDLIVISLGTNESFDKMSASDYMEQMNGFIDSVRAANPYVCILVTTPPPSLFKRKYPNTFVADYAKSLCVEETEKDYATWDLFTVMGGLFSVNDNAKKGLMSSDRVHYSRDGYKQQGIQFTEAFLNAYNNFKTNRE</sequence>
<dbReference type="GO" id="GO:0016788">
    <property type="term" value="F:hydrolase activity, acting on ester bonds"/>
    <property type="evidence" value="ECO:0007669"/>
    <property type="project" value="UniProtKB-ARBA"/>
</dbReference>
<organism evidence="3 4">
    <name type="scientific">Flavobacterium rakeshii</name>
    <dbReference type="NCBI Taxonomy" id="1038845"/>
    <lineage>
        <taxon>Bacteria</taxon>
        <taxon>Pseudomonadati</taxon>
        <taxon>Bacteroidota</taxon>
        <taxon>Flavobacteriia</taxon>
        <taxon>Flavobacteriales</taxon>
        <taxon>Flavobacteriaceae</taxon>
        <taxon>Flavobacterium</taxon>
    </lineage>
</organism>
<gene>
    <name evidence="3" type="ORF">GN157_07600</name>
</gene>
<evidence type="ECO:0000256" key="1">
    <source>
        <dbReference type="SAM" id="SignalP"/>
    </source>
</evidence>
<feature type="domain" description="LysM" evidence="2">
    <location>
        <begin position="201"/>
        <end position="244"/>
    </location>
</feature>
<accession>A0A6N8HBH7</accession>
<dbReference type="RefSeq" id="WP_157482662.1">
    <property type="nucleotide sequence ID" value="NZ_WOWP01000024.1"/>
</dbReference>
<dbReference type="SUPFAM" id="SSF52266">
    <property type="entry name" value="SGNH hydrolase"/>
    <property type="match status" value="1"/>
</dbReference>
<name>A0A6N8HBH7_9FLAO</name>
<dbReference type="InterPro" id="IPR051532">
    <property type="entry name" value="Ester_Hydrolysis_Enzymes"/>
</dbReference>
<keyword evidence="1" id="KW-0732">Signal</keyword>
<dbReference type="Pfam" id="PF13472">
    <property type="entry name" value="Lipase_GDSL_2"/>
    <property type="match status" value="1"/>
</dbReference>
<comment type="caution">
    <text evidence="3">The sequence shown here is derived from an EMBL/GenBank/DDBJ whole genome shotgun (WGS) entry which is preliminary data.</text>
</comment>
<reference evidence="3 4" key="1">
    <citation type="submission" date="2019-12" db="EMBL/GenBank/DDBJ databases">
        <authorList>
            <person name="Sun J.-Q."/>
        </authorList>
    </citation>
    <scope>NUCLEOTIDE SEQUENCE [LARGE SCALE GENOMIC DNA]</scope>
    <source>
        <strain evidence="3 4">JCM 17928</strain>
    </source>
</reference>
<dbReference type="PANTHER" id="PTHR30383:SF29">
    <property type="entry name" value="SGNH HYDROLASE-TYPE ESTERASE DOMAIN-CONTAINING PROTEIN"/>
    <property type="match status" value="1"/>
</dbReference>
<evidence type="ECO:0000313" key="4">
    <source>
        <dbReference type="Proteomes" id="UP000433945"/>
    </source>
</evidence>
<dbReference type="SUPFAM" id="SSF54106">
    <property type="entry name" value="LysM domain"/>
    <property type="match status" value="1"/>
</dbReference>
<dbReference type="Proteomes" id="UP000433945">
    <property type="component" value="Unassembled WGS sequence"/>
</dbReference>
<keyword evidence="4" id="KW-1185">Reference proteome</keyword>
<dbReference type="PROSITE" id="PS51782">
    <property type="entry name" value="LYSM"/>
    <property type="match status" value="1"/>
</dbReference>
<dbReference type="InterPro" id="IPR018392">
    <property type="entry name" value="LysM"/>
</dbReference>
<dbReference type="PANTHER" id="PTHR30383">
    <property type="entry name" value="THIOESTERASE 1/PROTEASE 1/LYSOPHOSPHOLIPASE L1"/>
    <property type="match status" value="1"/>
</dbReference>
<proteinExistence type="predicted"/>
<dbReference type="InterPro" id="IPR013830">
    <property type="entry name" value="SGNH_hydro"/>
</dbReference>
<evidence type="ECO:0000313" key="3">
    <source>
        <dbReference type="EMBL" id="MUV03572.1"/>
    </source>
</evidence>
<dbReference type="Gene3D" id="3.40.50.1110">
    <property type="entry name" value="SGNH hydrolase"/>
    <property type="match status" value="2"/>
</dbReference>
<protein>
    <submittedName>
        <fullName evidence="3">LysM peptidoglycan-binding domain-containing protein</fullName>
    </submittedName>
</protein>
<dbReference type="InterPro" id="IPR036779">
    <property type="entry name" value="LysM_dom_sf"/>
</dbReference>
<evidence type="ECO:0000259" key="2">
    <source>
        <dbReference type="PROSITE" id="PS51782"/>
    </source>
</evidence>
<dbReference type="SMART" id="SM00257">
    <property type="entry name" value="LysM"/>
    <property type="match status" value="1"/>
</dbReference>
<feature type="chain" id="PRO_5026741249" evidence="1">
    <location>
        <begin position="21"/>
        <end position="472"/>
    </location>
</feature>
<dbReference type="Gene3D" id="3.10.350.10">
    <property type="entry name" value="LysM domain"/>
    <property type="match status" value="1"/>
</dbReference>